<dbReference type="AlphaFoldDB" id="A0A916XJ07"/>
<dbReference type="Proteomes" id="UP000641514">
    <property type="component" value="Unassembled WGS sequence"/>
</dbReference>
<accession>A0A916XJ07</accession>
<comment type="caution">
    <text evidence="1">The sequence shown here is derived from an EMBL/GenBank/DDBJ whole genome shotgun (WGS) entry which is preliminary data.</text>
</comment>
<sequence>MAQFDSIPDLAEAADELGGLTVVTLGELREVLGYNRLGVRVLAEIADKLREHGLGYYPQHVLDSNPAPRFSEEVRVYKVGAPLGVIVEAILNPTDIGDERLREAAGGRPAEILRTIRELLAE</sequence>
<keyword evidence="2" id="KW-1185">Reference proteome</keyword>
<evidence type="ECO:0000313" key="2">
    <source>
        <dbReference type="Proteomes" id="UP000641514"/>
    </source>
</evidence>
<dbReference type="EMBL" id="BMJH01000003">
    <property type="protein sequence ID" value="GGC73974.1"/>
    <property type="molecule type" value="Genomic_DNA"/>
</dbReference>
<organism evidence="1 2">
    <name type="scientific">Hoyosella rhizosphaerae</name>
    <dbReference type="NCBI Taxonomy" id="1755582"/>
    <lineage>
        <taxon>Bacteria</taxon>
        <taxon>Bacillati</taxon>
        <taxon>Actinomycetota</taxon>
        <taxon>Actinomycetes</taxon>
        <taxon>Mycobacteriales</taxon>
        <taxon>Hoyosellaceae</taxon>
        <taxon>Hoyosella</taxon>
    </lineage>
</organism>
<name>A0A916XJ07_9ACTN</name>
<dbReference type="RefSeq" id="WP_188676460.1">
    <property type="nucleotide sequence ID" value="NZ_BMJH01000003.1"/>
</dbReference>
<evidence type="ECO:0000313" key="1">
    <source>
        <dbReference type="EMBL" id="GGC73974.1"/>
    </source>
</evidence>
<protein>
    <submittedName>
        <fullName evidence="1">Uncharacterized protein</fullName>
    </submittedName>
</protein>
<reference evidence="1" key="1">
    <citation type="journal article" date="2014" name="Int. J. Syst. Evol. Microbiol.">
        <title>Complete genome sequence of Corynebacterium casei LMG S-19264T (=DSM 44701T), isolated from a smear-ripened cheese.</title>
        <authorList>
            <consortium name="US DOE Joint Genome Institute (JGI-PGF)"/>
            <person name="Walter F."/>
            <person name="Albersmeier A."/>
            <person name="Kalinowski J."/>
            <person name="Ruckert C."/>
        </authorList>
    </citation>
    <scope>NUCLEOTIDE SEQUENCE</scope>
    <source>
        <strain evidence="1">CGMCC 1.15478</strain>
    </source>
</reference>
<reference evidence="1" key="2">
    <citation type="submission" date="2020-09" db="EMBL/GenBank/DDBJ databases">
        <authorList>
            <person name="Sun Q."/>
            <person name="Zhou Y."/>
        </authorList>
    </citation>
    <scope>NUCLEOTIDE SEQUENCE</scope>
    <source>
        <strain evidence="1">CGMCC 1.15478</strain>
    </source>
</reference>
<proteinExistence type="predicted"/>
<gene>
    <name evidence="1" type="ORF">GCM10011410_28960</name>
</gene>